<dbReference type="RefSeq" id="WP_251880293.1">
    <property type="nucleotide sequence ID" value="NZ_CP082276.1"/>
</dbReference>
<proteinExistence type="predicted"/>
<dbReference type="EMBL" id="CP082276">
    <property type="protein sequence ID" value="USH04484.1"/>
    <property type="molecule type" value="Genomic_DNA"/>
</dbReference>
<keyword evidence="1" id="KW-0732">Signal</keyword>
<keyword evidence="3" id="KW-1185">Reference proteome</keyword>
<evidence type="ECO:0000256" key="1">
    <source>
        <dbReference type="SAM" id="SignalP"/>
    </source>
</evidence>
<sequence>MTKMLRIVSSATAVLVLAGCASAPQIAKGEFGPRPAIAELVAPKETGMMFFRNGENCSQQMIPSEEVIKESNGKYIPLPPGEKIALIAIYSSVEGLATLNYCRSVAVFTPEENTHYALSLQVKSDKCLSQLQSREKDTYGEWEIVEDVDWRKFKTPMFSDGEFCEPSGVKPNYYLNQTGPINIYVPRP</sequence>
<organism evidence="2 3">
    <name type="scientific">Grimontia kaedaensis</name>
    <dbReference type="NCBI Taxonomy" id="2872157"/>
    <lineage>
        <taxon>Bacteria</taxon>
        <taxon>Pseudomonadati</taxon>
        <taxon>Pseudomonadota</taxon>
        <taxon>Gammaproteobacteria</taxon>
        <taxon>Vibrionales</taxon>
        <taxon>Vibrionaceae</taxon>
        <taxon>Grimontia</taxon>
    </lineage>
</organism>
<evidence type="ECO:0008006" key="4">
    <source>
        <dbReference type="Google" id="ProtNLM"/>
    </source>
</evidence>
<evidence type="ECO:0000313" key="3">
    <source>
        <dbReference type="Proteomes" id="UP001056255"/>
    </source>
</evidence>
<feature type="chain" id="PRO_5046210860" description="Lipoprotein" evidence="1">
    <location>
        <begin position="24"/>
        <end position="188"/>
    </location>
</feature>
<name>A0ABY4WZT0_9GAMM</name>
<evidence type="ECO:0000313" key="2">
    <source>
        <dbReference type="EMBL" id="USH04484.1"/>
    </source>
</evidence>
<reference evidence="2" key="1">
    <citation type="submission" date="2021-08" db="EMBL/GenBank/DDBJ databases">
        <authorList>
            <person name="Sakaguchi M."/>
            <person name="Kikuchi T."/>
            <person name="Urbanczyk H."/>
        </authorList>
    </citation>
    <scope>NUCLEOTIDE SEQUENCE</scope>
    <source>
        <strain evidence="2">020920N</strain>
    </source>
</reference>
<protein>
    <recommendedName>
        <fullName evidence="4">Lipoprotein</fullName>
    </recommendedName>
</protein>
<dbReference type="Proteomes" id="UP001056255">
    <property type="component" value="Chromosome II"/>
</dbReference>
<feature type="signal peptide" evidence="1">
    <location>
        <begin position="1"/>
        <end position="23"/>
    </location>
</feature>
<dbReference type="PROSITE" id="PS51257">
    <property type="entry name" value="PROKAR_LIPOPROTEIN"/>
    <property type="match status" value="1"/>
</dbReference>
<gene>
    <name evidence="2" type="ORF">K6Q96_22420</name>
</gene>
<accession>A0ABY4WZT0</accession>